<evidence type="ECO:0000256" key="5">
    <source>
        <dbReference type="ARBA" id="ARBA00022449"/>
    </source>
</evidence>
<feature type="transmembrane region" description="Helical" evidence="16">
    <location>
        <begin position="262"/>
        <end position="281"/>
    </location>
</feature>
<dbReference type="Pfam" id="PF00153">
    <property type="entry name" value="Mito_carr"/>
    <property type="match status" value="3"/>
</dbReference>
<evidence type="ECO:0000256" key="3">
    <source>
        <dbReference type="ARBA" id="ARBA00011245"/>
    </source>
</evidence>
<gene>
    <name evidence="17" type="ORF">CSSPJE1EN2_LOCUS10084</name>
</gene>
<evidence type="ECO:0000256" key="9">
    <source>
        <dbReference type="ARBA" id="ARBA00022989"/>
    </source>
</evidence>
<evidence type="ECO:0000256" key="4">
    <source>
        <dbReference type="ARBA" id="ARBA00022448"/>
    </source>
</evidence>
<dbReference type="PRINTS" id="PR00927">
    <property type="entry name" value="ADPTRNSLCASE"/>
</dbReference>
<evidence type="ECO:0000256" key="8">
    <source>
        <dbReference type="ARBA" id="ARBA00022792"/>
    </source>
</evidence>
<evidence type="ECO:0000256" key="16">
    <source>
        <dbReference type="RuleBase" id="RU368008"/>
    </source>
</evidence>
<keyword evidence="18" id="KW-1185">Reference proteome</keyword>
<evidence type="ECO:0000256" key="12">
    <source>
        <dbReference type="ARBA" id="ARBA00024143"/>
    </source>
</evidence>
<evidence type="ECO:0000256" key="13">
    <source>
        <dbReference type="ARBA" id="ARBA00045250"/>
    </source>
</evidence>
<proteinExistence type="inferred from homology"/>
<keyword evidence="8" id="KW-0999">Mitochondrion inner membrane</keyword>
<comment type="subcellular location">
    <subcellularLocation>
        <location evidence="16">Membrane</location>
        <topology evidence="16">Multi-pass membrane protein</topology>
    </subcellularLocation>
    <subcellularLocation>
        <location evidence="1">Mitochondrion inner membrane</location>
        <topology evidence="1">Multi-pass membrane protein</topology>
    </subcellularLocation>
</comment>
<keyword evidence="9 16" id="KW-1133">Transmembrane helix</keyword>
<keyword evidence="10" id="KW-0496">Mitochondrion</keyword>
<keyword evidence="4 15" id="KW-0813">Transport</keyword>
<evidence type="ECO:0000256" key="7">
    <source>
        <dbReference type="ARBA" id="ARBA00022737"/>
    </source>
</evidence>
<accession>A0ABP1AX18</accession>
<comment type="subunit">
    <text evidence="3 16">Monomer.</text>
</comment>
<evidence type="ECO:0000256" key="1">
    <source>
        <dbReference type="ARBA" id="ARBA00004448"/>
    </source>
</evidence>
<evidence type="ECO:0000256" key="10">
    <source>
        <dbReference type="ARBA" id="ARBA00023128"/>
    </source>
</evidence>
<evidence type="ECO:0000256" key="11">
    <source>
        <dbReference type="ARBA" id="ARBA00023136"/>
    </source>
</evidence>
<evidence type="ECO:0000313" key="17">
    <source>
        <dbReference type="EMBL" id="CAK9867089.1"/>
    </source>
</evidence>
<dbReference type="PRINTS" id="PR00926">
    <property type="entry name" value="MITOCARRIER"/>
</dbReference>
<evidence type="ECO:0000313" key="18">
    <source>
        <dbReference type="Proteomes" id="UP001497522"/>
    </source>
</evidence>
<name>A0ABP1AX18_9BRYO</name>
<dbReference type="PANTHER" id="PTHR45635">
    <property type="entry name" value="ADP,ATP CARRIER PROTEIN 1-RELATED-RELATED"/>
    <property type="match status" value="1"/>
</dbReference>
<comment type="catalytic activity">
    <reaction evidence="12">
        <text>ADP(in) + ATP(out) = ADP(out) + ATP(in)</text>
        <dbReference type="Rhea" id="RHEA:34999"/>
        <dbReference type="ChEBI" id="CHEBI:30616"/>
        <dbReference type="ChEBI" id="CHEBI:456216"/>
    </reaction>
    <physiologicalReaction direction="left-to-right" evidence="12">
        <dbReference type="Rhea" id="RHEA:35000"/>
    </physiologicalReaction>
</comment>
<reference evidence="17" key="1">
    <citation type="submission" date="2024-03" db="EMBL/GenBank/DDBJ databases">
        <authorList>
            <consortium name="ELIXIR-Norway"/>
            <consortium name="Elixir Norway"/>
        </authorList>
    </citation>
    <scope>NUCLEOTIDE SEQUENCE</scope>
</reference>
<dbReference type="InterPro" id="IPR002067">
    <property type="entry name" value="MCP"/>
</dbReference>
<evidence type="ECO:0000256" key="2">
    <source>
        <dbReference type="ARBA" id="ARBA00006375"/>
    </source>
</evidence>
<dbReference type="SUPFAM" id="SSF103506">
    <property type="entry name" value="Mitochondrial carrier"/>
    <property type="match status" value="1"/>
</dbReference>
<protein>
    <recommendedName>
        <fullName evidence="16">ADP/ATP translocase</fullName>
    </recommendedName>
    <alternativeName>
        <fullName evidence="16">ADP,ATP carrier protein</fullName>
    </alternativeName>
</protein>
<keyword evidence="11 14" id="KW-0472">Membrane</keyword>
<comment type="similarity">
    <text evidence="2 15">Belongs to the mitochondrial carrier (TC 2.A.29) family.</text>
</comment>
<comment type="function">
    <text evidence="16">Catalyzes the exchange of ADP and ATP across the membrane.</text>
</comment>
<organism evidence="17 18">
    <name type="scientific">Sphagnum jensenii</name>
    <dbReference type="NCBI Taxonomy" id="128206"/>
    <lineage>
        <taxon>Eukaryota</taxon>
        <taxon>Viridiplantae</taxon>
        <taxon>Streptophyta</taxon>
        <taxon>Embryophyta</taxon>
        <taxon>Bryophyta</taxon>
        <taxon>Sphagnophytina</taxon>
        <taxon>Sphagnopsida</taxon>
        <taxon>Sphagnales</taxon>
        <taxon>Sphagnaceae</taxon>
        <taxon>Sphagnum</taxon>
    </lineage>
</organism>
<dbReference type="PANTHER" id="PTHR45635:SF14">
    <property type="entry name" value="ADP_ATP TRANSLOCASE"/>
    <property type="match status" value="1"/>
</dbReference>
<evidence type="ECO:0000256" key="14">
    <source>
        <dbReference type="PROSITE-ProRule" id="PRU00282"/>
    </source>
</evidence>
<comment type="caution">
    <text evidence="16">Lacks conserved residue(s) required for the propagation of feature annotation.</text>
</comment>
<dbReference type="InterPro" id="IPR023395">
    <property type="entry name" value="MCP_dom_sf"/>
</dbReference>
<dbReference type="PROSITE" id="PS50920">
    <property type="entry name" value="SOLCAR"/>
    <property type="match status" value="3"/>
</dbReference>
<feature type="repeat" description="Solcar" evidence="14">
    <location>
        <begin position="198"/>
        <end position="291"/>
    </location>
</feature>
<feature type="repeat" description="Solcar" evidence="14">
    <location>
        <begin position="93"/>
        <end position="186"/>
    </location>
</feature>
<keyword evidence="7" id="KW-0677">Repeat</keyword>
<sequence length="396" mass="42882">MAERPRFPSIMHKMSGSSYLGSMWAQNQQMYSPLQQQQQIVYGSPFAAARHGVVSKVTAFNALCPIDLRRGQSMVPPSTAPIFVAAPKEKGVQGFLVDFLMGGVSAAVSKTAAAPIERVKLLIQNQDEMLKSGRLAEPYKGIGECFSRTIKDEGFVSLWRGNLANVIRYFPTQALNFAFKDYFKSLFGRKKDRDGYWVWFAGNLASGGAAGASSLLFVYSLDYARTRLANDAKSSKKGGGERQFNGLLDVYRKTLASDGIAGLYRGFAISCAGIVVYRGLYFGIYDSLKPVVLVGPLEGNFLASFLLGWGITIGAGLASYPIDTVRRRMMMTSGEVVKYKSSLDAFRQIIAKEGTRSLFKGAGANILRAVAGAGVLSGYDQLQILFLGKAYSGGGG</sequence>
<keyword evidence="5" id="KW-0050">Antiport</keyword>
<evidence type="ECO:0000256" key="6">
    <source>
        <dbReference type="ARBA" id="ARBA00022692"/>
    </source>
</evidence>
<feature type="transmembrane region" description="Helical" evidence="16">
    <location>
        <begin position="301"/>
        <end position="322"/>
    </location>
</feature>
<keyword evidence="6 14" id="KW-0812">Transmembrane</keyword>
<dbReference type="InterPro" id="IPR002113">
    <property type="entry name" value="ADT_euk_type"/>
</dbReference>
<feature type="transmembrane region" description="Helical" evidence="16">
    <location>
        <begin position="196"/>
        <end position="219"/>
    </location>
</feature>
<comment type="function">
    <text evidence="13">ADP:ATP antiporter that mediates import of ADP into the mitochondrial matrix for ATP synthesis, and export of ATP out to fuel the cell. Cycles between the cytoplasmic-open state (c-state) and the matrix-open state (m-state): operates by the alternating access mechanism with a single substrate-binding site intermittently exposed to either the cytosolic (c-state) or matrix (m-state) side of the inner mitochondrial membrane.</text>
</comment>
<evidence type="ECO:0000256" key="15">
    <source>
        <dbReference type="RuleBase" id="RU000488"/>
    </source>
</evidence>
<dbReference type="EMBL" id="OZ023718">
    <property type="protein sequence ID" value="CAK9867089.1"/>
    <property type="molecule type" value="Genomic_DNA"/>
</dbReference>
<dbReference type="Gene3D" id="1.50.40.10">
    <property type="entry name" value="Mitochondrial carrier domain"/>
    <property type="match status" value="1"/>
</dbReference>
<dbReference type="InterPro" id="IPR018108">
    <property type="entry name" value="MCP_transmembrane"/>
</dbReference>
<feature type="repeat" description="Solcar" evidence="14">
    <location>
        <begin position="299"/>
        <end position="385"/>
    </location>
</feature>
<dbReference type="Proteomes" id="UP001497522">
    <property type="component" value="Chromosome 17"/>
</dbReference>